<evidence type="ECO:0000313" key="3">
    <source>
        <dbReference type="EMBL" id="MFC6892901.1"/>
    </source>
</evidence>
<dbReference type="PANTHER" id="PTHR43818:SF11">
    <property type="entry name" value="BCDNA.GH03377"/>
    <property type="match status" value="1"/>
</dbReference>
<dbReference type="Pfam" id="PF01408">
    <property type="entry name" value="GFO_IDH_MocA"/>
    <property type="match status" value="1"/>
</dbReference>
<dbReference type="InterPro" id="IPR036291">
    <property type="entry name" value="NAD(P)-bd_dom_sf"/>
</dbReference>
<evidence type="ECO:0000313" key="4">
    <source>
        <dbReference type="Proteomes" id="UP001596296"/>
    </source>
</evidence>
<dbReference type="InterPro" id="IPR050463">
    <property type="entry name" value="Gfo/Idh/MocA_oxidrdct_glycsds"/>
</dbReference>
<dbReference type="Proteomes" id="UP001596296">
    <property type="component" value="Unassembled WGS sequence"/>
</dbReference>
<dbReference type="InterPro" id="IPR000683">
    <property type="entry name" value="Gfo/Idh/MocA-like_OxRdtase_N"/>
</dbReference>
<keyword evidence="4" id="KW-1185">Reference proteome</keyword>
<evidence type="ECO:0000259" key="2">
    <source>
        <dbReference type="Pfam" id="PF01408"/>
    </source>
</evidence>
<protein>
    <submittedName>
        <fullName evidence="3">Gfo/Idh/MocA family protein</fullName>
    </submittedName>
</protein>
<dbReference type="GO" id="GO:0016491">
    <property type="term" value="F:oxidoreductase activity"/>
    <property type="evidence" value="ECO:0007669"/>
    <property type="project" value="UniProtKB-KW"/>
</dbReference>
<sequence length="367" mass="40403">MSEPYRAGIIGTGGIAGMGILGMHDEEAIGREKIDASHAGGYDQTDDIELVAVADVDEEKLETFGEAWEIPESGRYVGHDAMLEAEDLDVVSVCTPSFLHHDHVVDAAGSAADPDVIWCEKPIASSVTDAERMVDVCSETDTELVINHSFRFTDKLRTLRDHVQGGELLGDVKSVSTQFRMELLRNSTHLLDTLVYLLDARAERVSGYITGENEAVDSLSADRDVDDAGGGGFVVMDDGTFTTIDCTIPREESSMTLNVIGSEGKLYMNNDDGEWRYWSLEDGEHVEREIPDIDGSWTWEDDYKRSFANAADHLQDLLDGNAENQSTGEEATRSLEIIVGFYVSHYTGGQVSVPLDRPLRDVEITSW</sequence>
<feature type="domain" description="Gfo/Idh/MocA-like oxidoreductase N-terminal" evidence="2">
    <location>
        <begin position="29"/>
        <end position="147"/>
    </location>
</feature>
<dbReference type="EMBL" id="JBHSXL010000009">
    <property type="protein sequence ID" value="MFC6892901.1"/>
    <property type="molecule type" value="Genomic_DNA"/>
</dbReference>
<proteinExistence type="predicted"/>
<dbReference type="Gene3D" id="3.40.50.720">
    <property type="entry name" value="NAD(P)-binding Rossmann-like Domain"/>
    <property type="match status" value="1"/>
</dbReference>
<dbReference type="SUPFAM" id="SSF55347">
    <property type="entry name" value="Glyceraldehyde-3-phosphate dehydrogenase-like, C-terminal domain"/>
    <property type="match status" value="1"/>
</dbReference>
<accession>A0ABD5V186</accession>
<dbReference type="SUPFAM" id="SSF51735">
    <property type="entry name" value="NAD(P)-binding Rossmann-fold domains"/>
    <property type="match status" value="1"/>
</dbReference>
<gene>
    <name evidence="3" type="ORF">ACFQE9_09835</name>
</gene>
<name>A0ABD5V186_9EURY</name>
<keyword evidence="1" id="KW-0560">Oxidoreductase</keyword>
<dbReference type="PANTHER" id="PTHR43818">
    <property type="entry name" value="BCDNA.GH03377"/>
    <property type="match status" value="1"/>
</dbReference>
<organism evidence="3 4">
    <name type="scientific">Halopenitus salinus</name>
    <dbReference type="NCBI Taxonomy" id="1198295"/>
    <lineage>
        <taxon>Archaea</taxon>
        <taxon>Methanobacteriati</taxon>
        <taxon>Methanobacteriota</taxon>
        <taxon>Stenosarchaea group</taxon>
        <taxon>Halobacteria</taxon>
        <taxon>Halobacteriales</taxon>
        <taxon>Haloferacaceae</taxon>
        <taxon>Halopenitus</taxon>
    </lineage>
</organism>
<dbReference type="Gene3D" id="3.30.360.10">
    <property type="entry name" value="Dihydrodipicolinate Reductase, domain 2"/>
    <property type="match status" value="1"/>
</dbReference>
<reference evidence="3 4" key="1">
    <citation type="journal article" date="2019" name="Int. J. Syst. Evol. Microbiol.">
        <title>The Global Catalogue of Microorganisms (GCM) 10K type strain sequencing project: providing services to taxonomists for standard genome sequencing and annotation.</title>
        <authorList>
            <consortium name="The Broad Institute Genomics Platform"/>
            <consortium name="The Broad Institute Genome Sequencing Center for Infectious Disease"/>
            <person name="Wu L."/>
            <person name="Ma J."/>
        </authorList>
    </citation>
    <scope>NUCLEOTIDE SEQUENCE [LARGE SCALE GENOMIC DNA]</scope>
    <source>
        <strain evidence="3 4">SKJ47</strain>
    </source>
</reference>
<comment type="caution">
    <text evidence="3">The sequence shown here is derived from an EMBL/GenBank/DDBJ whole genome shotgun (WGS) entry which is preliminary data.</text>
</comment>
<dbReference type="AlphaFoldDB" id="A0ABD5V186"/>
<dbReference type="RefSeq" id="WP_379743937.1">
    <property type="nucleotide sequence ID" value="NZ_JBHSVN010000001.1"/>
</dbReference>
<evidence type="ECO:0000256" key="1">
    <source>
        <dbReference type="ARBA" id="ARBA00023002"/>
    </source>
</evidence>